<feature type="non-terminal residue" evidence="1">
    <location>
        <position position="1"/>
    </location>
</feature>
<protein>
    <submittedName>
        <fullName evidence="1">PsbP domain-containing protein</fullName>
    </submittedName>
</protein>
<keyword evidence="2" id="KW-1185">Reference proteome</keyword>
<feature type="non-terminal residue" evidence="1">
    <location>
        <position position="84"/>
    </location>
</feature>
<evidence type="ECO:0000313" key="2">
    <source>
        <dbReference type="Proteomes" id="UP000485058"/>
    </source>
</evidence>
<accession>A0A699ZTX7</accession>
<name>A0A699ZTX7_HAELA</name>
<organism evidence="1 2">
    <name type="scientific">Haematococcus lacustris</name>
    <name type="common">Green alga</name>
    <name type="synonym">Haematococcus pluvialis</name>
    <dbReference type="NCBI Taxonomy" id="44745"/>
    <lineage>
        <taxon>Eukaryota</taxon>
        <taxon>Viridiplantae</taxon>
        <taxon>Chlorophyta</taxon>
        <taxon>core chlorophytes</taxon>
        <taxon>Chlorophyceae</taxon>
        <taxon>CS clade</taxon>
        <taxon>Chlamydomonadales</taxon>
        <taxon>Haematococcaceae</taxon>
        <taxon>Haematococcus</taxon>
    </lineage>
</organism>
<dbReference type="AlphaFoldDB" id="A0A699ZTX7"/>
<dbReference type="Proteomes" id="UP000485058">
    <property type="component" value="Unassembled WGS sequence"/>
</dbReference>
<gene>
    <name evidence="1" type="ORF">HaLaN_19553</name>
</gene>
<reference evidence="1 2" key="1">
    <citation type="submission" date="2020-02" db="EMBL/GenBank/DDBJ databases">
        <title>Draft genome sequence of Haematococcus lacustris strain NIES-144.</title>
        <authorList>
            <person name="Morimoto D."/>
            <person name="Nakagawa S."/>
            <person name="Yoshida T."/>
            <person name="Sawayama S."/>
        </authorList>
    </citation>
    <scope>NUCLEOTIDE SEQUENCE [LARGE SCALE GENOMIC DNA]</scope>
    <source>
        <strain evidence="1 2">NIES-144</strain>
    </source>
</reference>
<dbReference type="EMBL" id="BLLF01001976">
    <property type="protein sequence ID" value="GFH22136.1"/>
    <property type="molecule type" value="Genomic_DNA"/>
</dbReference>
<proteinExistence type="predicted"/>
<evidence type="ECO:0000313" key="1">
    <source>
        <dbReference type="EMBL" id="GFH22136.1"/>
    </source>
</evidence>
<comment type="caution">
    <text evidence="1">The sequence shown here is derived from an EMBL/GenBank/DDBJ whole genome shotgun (WGS) entry which is preliminary data.</text>
</comment>
<sequence length="84" mass="9535">QYSQAEVLKDYGVEWDRVLLTTLGVANNRLYELRMQTAKLLQQCLLCCCQPGLVVWGHWHHGSIDLLSSTVKLQHGQAALDLQE</sequence>